<protein>
    <recommendedName>
        <fullName evidence="2">Fibrinogen C-terminal domain-containing protein</fullName>
    </recommendedName>
</protein>
<name>A0AAV6GSV7_9TELE</name>
<organism evidence="3 4">
    <name type="scientific">Alosa alosa</name>
    <name type="common">allis shad</name>
    <dbReference type="NCBI Taxonomy" id="278164"/>
    <lineage>
        <taxon>Eukaryota</taxon>
        <taxon>Metazoa</taxon>
        <taxon>Chordata</taxon>
        <taxon>Craniata</taxon>
        <taxon>Vertebrata</taxon>
        <taxon>Euteleostomi</taxon>
        <taxon>Actinopterygii</taxon>
        <taxon>Neopterygii</taxon>
        <taxon>Teleostei</taxon>
        <taxon>Clupei</taxon>
        <taxon>Clupeiformes</taxon>
        <taxon>Clupeoidei</taxon>
        <taxon>Clupeidae</taxon>
        <taxon>Alosa</taxon>
    </lineage>
</organism>
<dbReference type="AlphaFoldDB" id="A0AAV6GSV7"/>
<comment type="caution">
    <text evidence="3">The sequence shown here is derived from an EMBL/GenBank/DDBJ whole genome shotgun (WGS) entry which is preliminary data.</text>
</comment>
<dbReference type="GO" id="GO:0005615">
    <property type="term" value="C:extracellular space"/>
    <property type="evidence" value="ECO:0007669"/>
    <property type="project" value="TreeGrafter"/>
</dbReference>
<evidence type="ECO:0000313" key="3">
    <source>
        <dbReference type="EMBL" id="KAG5278233.1"/>
    </source>
</evidence>
<accession>A0AAV6GSV7</accession>
<dbReference type="InterPro" id="IPR002181">
    <property type="entry name" value="Fibrinogen_a/b/g_C_dom"/>
</dbReference>
<dbReference type="InterPro" id="IPR050373">
    <property type="entry name" value="Fibrinogen_C-term_domain"/>
</dbReference>
<dbReference type="InterPro" id="IPR014716">
    <property type="entry name" value="Fibrinogen_a/b/g_C_1"/>
</dbReference>
<dbReference type="PANTHER" id="PTHR19143">
    <property type="entry name" value="FIBRINOGEN/TENASCIN/ANGIOPOEITIN"/>
    <property type="match status" value="1"/>
</dbReference>
<feature type="domain" description="Fibrinogen C-terminal" evidence="2">
    <location>
        <begin position="16"/>
        <end position="189"/>
    </location>
</feature>
<dbReference type="PROSITE" id="PS51406">
    <property type="entry name" value="FIBRINOGEN_C_2"/>
    <property type="match status" value="1"/>
</dbReference>
<evidence type="ECO:0000256" key="1">
    <source>
        <dbReference type="SAM" id="SignalP"/>
    </source>
</evidence>
<dbReference type="InterPro" id="IPR036056">
    <property type="entry name" value="Fibrinogen-like_C"/>
</dbReference>
<keyword evidence="4" id="KW-1185">Reference proteome</keyword>
<feature type="signal peptide" evidence="1">
    <location>
        <begin position="1"/>
        <end position="16"/>
    </location>
</feature>
<evidence type="ECO:0000259" key="2">
    <source>
        <dbReference type="PROSITE" id="PS51406"/>
    </source>
</evidence>
<dbReference type="EMBL" id="JADWDJ010000007">
    <property type="protein sequence ID" value="KAG5278233.1"/>
    <property type="molecule type" value="Genomic_DNA"/>
</dbReference>
<dbReference type="Pfam" id="PF00147">
    <property type="entry name" value="Fibrinogen_C"/>
    <property type="match status" value="1"/>
</dbReference>
<evidence type="ECO:0000313" key="4">
    <source>
        <dbReference type="Proteomes" id="UP000823561"/>
    </source>
</evidence>
<dbReference type="NCBIfam" id="NF040941">
    <property type="entry name" value="GGGWT_bact"/>
    <property type="match status" value="1"/>
</dbReference>
<dbReference type="SUPFAM" id="SSF56496">
    <property type="entry name" value="Fibrinogen C-terminal domain-like"/>
    <property type="match status" value="1"/>
</dbReference>
<dbReference type="CDD" id="cd00087">
    <property type="entry name" value="FReD"/>
    <property type="match status" value="1"/>
</dbReference>
<dbReference type="GO" id="GO:0048251">
    <property type="term" value="P:elastic fiber assembly"/>
    <property type="evidence" value="ECO:0007669"/>
    <property type="project" value="TreeGrafter"/>
</dbReference>
<dbReference type="Gene3D" id="3.90.215.10">
    <property type="entry name" value="Gamma Fibrinogen, chain A, domain 1"/>
    <property type="match status" value="1"/>
</dbReference>
<gene>
    <name evidence="3" type="ORF">AALO_G00096690</name>
</gene>
<proteinExistence type="predicted"/>
<sequence>MMVLFILLTLVPSCLCFTSLLPLDCSEIHSQDPTKPSGVYTIFPGGPVSPLQVYCDMETDGGGWTVFQRRLDGSVNFNRPWDHYKNGFGNKDGEYWLGLDNIVLLTMRKRNELRVDMEDWDGGKVYAQYTSFSVDPETFGYTLRVGSYVDGGAGDDLTYHNGMKFTTYDKDQDLHGDNCAKILLGAFWFCLSYSLSFRVVYVLRRCFLWTVRRSTPRIPPSPVGCTPSSPGGCLPPAGLLDVLNGPENYNPTRTGPWLLKPGPDVTRHINMNHLPEPGPRPNVKHKLRLHFDC</sequence>
<feature type="chain" id="PRO_5043955547" description="Fibrinogen C-terminal domain-containing protein" evidence="1">
    <location>
        <begin position="17"/>
        <end position="293"/>
    </location>
</feature>
<keyword evidence="1" id="KW-0732">Signal</keyword>
<dbReference type="Proteomes" id="UP000823561">
    <property type="component" value="Chromosome 7"/>
</dbReference>
<dbReference type="SMART" id="SM00186">
    <property type="entry name" value="FBG"/>
    <property type="match status" value="1"/>
</dbReference>
<dbReference type="PANTHER" id="PTHR19143:SF225">
    <property type="entry name" value="MICROFIBRIL-ASSOCIATED GLYCOPROTEIN 4"/>
    <property type="match status" value="1"/>
</dbReference>
<reference evidence="3" key="1">
    <citation type="submission" date="2020-10" db="EMBL/GenBank/DDBJ databases">
        <title>Chromosome-scale genome assembly of the Allis shad, Alosa alosa.</title>
        <authorList>
            <person name="Margot Z."/>
            <person name="Christophe K."/>
            <person name="Cabau C."/>
            <person name="Louis A."/>
            <person name="Berthelot C."/>
            <person name="Parey E."/>
            <person name="Roest Crollius H."/>
            <person name="Montfort J."/>
            <person name="Robinson-Rechavi M."/>
            <person name="Bucao C."/>
            <person name="Bouchez O."/>
            <person name="Gislard M."/>
            <person name="Lluch J."/>
            <person name="Milhes M."/>
            <person name="Lampietro C."/>
            <person name="Lopez Roques C."/>
            <person name="Donnadieu C."/>
            <person name="Braasch I."/>
            <person name="Desvignes T."/>
            <person name="Postlethwait J."/>
            <person name="Bobe J."/>
            <person name="Guiguen Y."/>
        </authorList>
    </citation>
    <scope>NUCLEOTIDE SEQUENCE</scope>
    <source>
        <strain evidence="3">M-15738</strain>
        <tissue evidence="3">Blood</tissue>
    </source>
</reference>